<dbReference type="PANTHER" id="PTHR28027">
    <property type="entry name" value="TRANSCRIPTIONAL REGULATOR MIT1"/>
    <property type="match status" value="1"/>
</dbReference>
<dbReference type="AlphaFoldDB" id="J4H438"/>
<evidence type="ECO:0000256" key="1">
    <source>
        <dbReference type="SAM" id="MobiDB-lite"/>
    </source>
</evidence>
<feature type="region of interest" description="Disordered" evidence="1">
    <location>
        <begin position="46"/>
        <end position="66"/>
    </location>
</feature>
<keyword evidence="3" id="KW-1185">Reference proteome</keyword>
<feature type="region of interest" description="Disordered" evidence="1">
    <location>
        <begin position="190"/>
        <end position="246"/>
    </location>
</feature>
<dbReference type="GO" id="GO:0003677">
    <property type="term" value="F:DNA binding"/>
    <property type="evidence" value="ECO:0007669"/>
    <property type="project" value="TreeGrafter"/>
</dbReference>
<dbReference type="InParanoid" id="J4H438"/>
<name>J4H438_9APHY</name>
<dbReference type="GeneID" id="24099230"/>
<dbReference type="RefSeq" id="XP_012183602.1">
    <property type="nucleotide sequence ID" value="XM_012328212.1"/>
</dbReference>
<dbReference type="PANTHER" id="PTHR28027:SF2">
    <property type="entry name" value="TRANSCRIPTIONAL REGULATOR MIT1"/>
    <property type="match status" value="1"/>
</dbReference>
<dbReference type="EMBL" id="HE797150">
    <property type="protein sequence ID" value="CCM04319.1"/>
    <property type="molecule type" value="Genomic_DNA"/>
</dbReference>
<organism evidence="2 3">
    <name type="scientific">Fibroporia radiculosa</name>
    <dbReference type="NCBI Taxonomy" id="599839"/>
    <lineage>
        <taxon>Eukaryota</taxon>
        <taxon>Fungi</taxon>
        <taxon>Dikarya</taxon>
        <taxon>Basidiomycota</taxon>
        <taxon>Agaricomycotina</taxon>
        <taxon>Agaricomycetes</taxon>
        <taxon>Polyporales</taxon>
        <taxon>Fibroporiaceae</taxon>
        <taxon>Fibroporia</taxon>
    </lineage>
</organism>
<dbReference type="InterPro" id="IPR018608">
    <property type="entry name" value="Gti1/Pac2"/>
</dbReference>
<feature type="compositionally biased region" description="Polar residues" evidence="1">
    <location>
        <begin position="47"/>
        <end position="57"/>
    </location>
</feature>
<proteinExistence type="predicted"/>
<dbReference type="HOGENOM" id="CLU_783300_0_0_1"/>
<accession>J4H438</accession>
<feature type="compositionally biased region" description="Basic and acidic residues" evidence="1">
    <location>
        <begin position="148"/>
        <end position="158"/>
    </location>
</feature>
<protein>
    <recommendedName>
        <fullName evidence="4">Gti1/Pac2 family protein</fullName>
    </recommendedName>
</protein>
<evidence type="ECO:0008006" key="4">
    <source>
        <dbReference type="Google" id="ProtNLM"/>
    </source>
</evidence>
<feature type="region of interest" description="Disordered" evidence="1">
    <location>
        <begin position="148"/>
        <end position="174"/>
    </location>
</feature>
<gene>
    <name evidence="2" type="ORF">FIBRA_06490</name>
</gene>
<dbReference type="Proteomes" id="UP000006352">
    <property type="component" value="Unassembled WGS sequence"/>
</dbReference>
<reference evidence="2 3" key="1">
    <citation type="journal article" date="2012" name="Appl. Environ. Microbiol.">
        <title>Short-read sequencing for genomic analysis of the brown rot fungus Fibroporia radiculosa.</title>
        <authorList>
            <person name="Tang J.D."/>
            <person name="Perkins A.D."/>
            <person name="Sonstegard T.S."/>
            <person name="Schroeder S.G."/>
            <person name="Burgess S.C."/>
            <person name="Diehl S.V."/>
        </authorList>
    </citation>
    <scope>NUCLEOTIDE SEQUENCE [LARGE SCALE GENOMIC DNA]</scope>
    <source>
        <strain evidence="2 3">TFFH 294</strain>
    </source>
</reference>
<dbReference type="Pfam" id="PF09729">
    <property type="entry name" value="Gti1_Pac2"/>
    <property type="match status" value="2"/>
</dbReference>
<evidence type="ECO:0000313" key="3">
    <source>
        <dbReference type="Proteomes" id="UP000006352"/>
    </source>
</evidence>
<sequence>MITSGAIFVFSVEESGIKRWTEGLAWSQSRISGNFLIYREVTDRSSLRGSHQGSDPSEISPAGPIADGHVTLKPNGLIKKTITVKINGSDHHLISYFTQEDVRSGKLRRPTSRPDLMALGIPQELLQSANFRYPLKLEGQYGGYPSHFDDTDGIDNQRKGAVGPVPHPIKTGSRTALRLEDNFSGLSPIEMSPATYSAQDGRSSQMDLHYPSHHNHPAVAAQTPQAQYASGDHGAHSLDSTRSRDPIWSPSYAQVSYSISAETSATYPTPISISPPQSIHVGRDEAWTHHASRLRRGPDQGLSRIDIAAQSEMATWAHGDGASPILEQQYASAPAASTSINAQFPAGRGRDHIRTRSVPPLWTWGQESTASLYGPTPVSQTVYAPHGVYRSPN</sequence>
<feature type="compositionally biased region" description="Basic and acidic residues" evidence="1">
    <location>
        <begin position="233"/>
        <end position="245"/>
    </location>
</feature>
<feature type="compositionally biased region" description="Polar residues" evidence="1">
    <location>
        <begin position="194"/>
        <end position="206"/>
    </location>
</feature>
<dbReference type="OrthoDB" id="5572844at2759"/>
<evidence type="ECO:0000313" key="2">
    <source>
        <dbReference type="EMBL" id="CCM04319.1"/>
    </source>
</evidence>